<organism evidence="1">
    <name type="scientific">uncultured Caudovirales phage</name>
    <dbReference type="NCBI Taxonomy" id="2100421"/>
    <lineage>
        <taxon>Viruses</taxon>
        <taxon>Duplodnaviria</taxon>
        <taxon>Heunggongvirae</taxon>
        <taxon>Uroviricota</taxon>
        <taxon>Caudoviricetes</taxon>
        <taxon>Peduoviridae</taxon>
        <taxon>Maltschvirus</taxon>
        <taxon>Maltschvirus maltsch</taxon>
    </lineage>
</organism>
<reference evidence="1" key="1">
    <citation type="submission" date="2020-04" db="EMBL/GenBank/DDBJ databases">
        <authorList>
            <person name="Chiriac C."/>
            <person name="Salcher M."/>
            <person name="Ghai R."/>
            <person name="Kavagutti S V."/>
        </authorList>
    </citation>
    <scope>NUCLEOTIDE SEQUENCE</scope>
</reference>
<protein>
    <submittedName>
        <fullName evidence="1">Uncharacterized protein</fullName>
    </submittedName>
</protein>
<name>A0A6J5KL21_9CAUD</name>
<dbReference type="EMBL" id="LR796162">
    <property type="protein sequence ID" value="CAB4122431.1"/>
    <property type="molecule type" value="Genomic_DNA"/>
</dbReference>
<evidence type="ECO:0000313" key="1">
    <source>
        <dbReference type="EMBL" id="CAB4122431.1"/>
    </source>
</evidence>
<gene>
    <name evidence="1" type="ORF">UFOVP33_6</name>
</gene>
<accession>A0A6J5KL21</accession>
<sequence>MTVETYYAGDTTRVMYQADTDGACESFSALVRVFPWAKQEHYFSLSSPAMHDILQEDVITCCLPMRATKALVGDGYALSNRKFCMQSQTSFLRLYRMFNGVAPDWMPPSAKVLFIGENHEEYGRPFPALAKTFYDLYFMGDCDEIEAAFSLPKRRGAYETLYGVTVVDGKPARVKQYLYDEQAMFSDWDVVYLMHAKQAERASN</sequence>
<proteinExistence type="predicted"/>